<dbReference type="Proteomes" id="UP000187209">
    <property type="component" value="Unassembled WGS sequence"/>
</dbReference>
<reference evidence="1 2" key="1">
    <citation type="submission" date="2016-11" db="EMBL/GenBank/DDBJ databases">
        <title>The macronuclear genome of Stentor coeruleus: a giant cell with tiny introns.</title>
        <authorList>
            <person name="Slabodnick M."/>
            <person name="Ruby J.G."/>
            <person name="Reiff S.B."/>
            <person name="Swart E.C."/>
            <person name="Gosai S."/>
            <person name="Prabakaran S."/>
            <person name="Witkowska E."/>
            <person name="Larue G.E."/>
            <person name="Fisher S."/>
            <person name="Freeman R.M."/>
            <person name="Gunawardena J."/>
            <person name="Chu W."/>
            <person name="Stover N.A."/>
            <person name="Gregory B.D."/>
            <person name="Nowacki M."/>
            <person name="Derisi J."/>
            <person name="Roy S.W."/>
            <person name="Marshall W.F."/>
            <person name="Sood P."/>
        </authorList>
    </citation>
    <scope>NUCLEOTIDE SEQUENCE [LARGE SCALE GENOMIC DNA]</scope>
    <source>
        <strain evidence="1">WM001</strain>
    </source>
</reference>
<gene>
    <name evidence="1" type="ORF">SteCoe_23317</name>
</gene>
<organism evidence="1 2">
    <name type="scientific">Stentor coeruleus</name>
    <dbReference type="NCBI Taxonomy" id="5963"/>
    <lineage>
        <taxon>Eukaryota</taxon>
        <taxon>Sar</taxon>
        <taxon>Alveolata</taxon>
        <taxon>Ciliophora</taxon>
        <taxon>Postciliodesmatophora</taxon>
        <taxon>Heterotrichea</taxon>
        <taxon>Heterotrichida</taxon>
        <taxon>Stentoridae</taxon>
        <taxon>Stentor</taxon>
    </lineage>
</organism>
<accession>A0A1R2BK52</accession>
<sequence length="191" mass="21983">MDTNLKKTNNLHIPIPSIELNSRSSMNLAESLYSSIESIEVSIPSNGSSADSIDVQNIKNKNKELFDVLNARLSTFLYFNDNLISQSYDFLKSSLTELDGIKEAAIDLENKHFSIYEKDKIEADALLKQINMLHSMYRYEIKKLERSRDELITVEEEESELHCKLKNIEGEMCRLMTEEENNQTTCKCALF</sequence>
<protein>
    <submittedName>
        <fullName evidence="1">Uncharacterized protein</fullName>
    </submittedName>
</protein>
<dbReference type="EMBL" id="MPUH01000591">
    <property type="protein sequence ID" value="OMJ77136.1"/>
    <property type="molecule type" value="Genomic_DNA"/>
</dbReference>
<dbReference type="AlphaFoldDB" id="A0A1R2BK52"/>
<proteinExistence type="predicted"/>
<comment type="caution">
    <text evidence="1">The sequence shown here is derived from an EMBL/GenBank/DDBJ whole genome shotgun (WGS) entry which is preliminary data.</text>
</comment>
<keyword evidence="2" id="KW-1185">Reference proteome</keyword>
<evidence type="ECO:0000313" key="1">
    <source>
        <dbReference type="EMBL" id="OMJ77136.1"/>
    </source>
</evidence>
<name>A0A1R2BK52_9CILI</name>
<evidence type="ECO:0000313" key="2">
    <source>
        <dbReference type="Proteomes" id="UP000187209"/>
    </source>
</evidence>